<gene>
    <name evidence="1" type="ORF">C1280_12705</name>
</gene>
<sequence length="65" mass="7479">MQPLSPLARHEPSHPNWELLRRLGWSVANISGAYCVAWRGRDEVVFEWREDGWHRIGGSGPVEQV</sequence>
<evidence type="ECO:0000313" key="2">
    <source>
        <dbReference type="Proteomes" id="UP000245802"/>
    </source>
</evidence>
<organism evidence="1 2">
    <name type="scientific">Gemmata obscuriglobus</name>
    <dbReference type="NCBI Taxonomy" id="114"/>
    <lineage>
        <taxon>Bacteria</taxon>
        <taxon>Pseudomonadati</taxon>
        <taxon>Planctomycetota</taxon>
        <taxon>Planctomycetia</taxon>
        <taxon>Gemmatales</taxon>
        <taxon>Gemmataceae</taxon>
        <taxon>Gemmata</taxon>
    </lineage>
</organism>
<dbReference type="Proteomes" id="UP000245802">
    <property type="component" value="Chromosome"/>
</dbReference>
<dbReference type="AlphaFoldDB" id="A0A2Z3H9K7"/>
<keyword evidence="2" id="KW-1185">Reference proteome</keyword>
<protein>
    <submittedName>
        <fullName evidence="1">Uncharacterized protein</fullName>
    </submittedName>
</protein>
<proteinExistence type="predicted"/>
<dbReference type="RefSeq" id="WP_010042032.1">
    <property type="nucleotide sequence ID" value="NZ_CP025958.1"/>
</dbReference>
<reference evidence="1 2" key="1">
    <citation type="submission" date="2018-01" db="EMBL/GenBank/DDBJ databases">
        <title>G. obscuriglobus.</title>
        <authorList>
            <person name="Franke J."/>
            <person name="Blomberg W."/>
            <person name="Selmecki A."/>
        </authorList>
    </citation>
    <scope>NUCLEOTIDE SEQUENCE [LARGE SCALE GENOMIC DNA]</scope>
    <source>
        <strain evidence="1 2">DSM 5831</strain>
    </source>
</reference>
<dbReference type="EMBL" id="CP025958">
    <property type="protein sequence ID" value="AWM37770.1"/>
    <property type="molecule type" value="Genomic_DNA"/>
</dbReference>
<evidence type="ECO:0000313" key="1">
    <source>
        <dbReference type="EMBL" id="AWM37770.1"/>
    </source>
</evidence>
<dbReference type="OrthoDB" id="287408at2"/>
<name>A0A2Z3H9K7_9BACT</name>
<dbReference type="KEGG" id="gog:C1280_12705"/>
<accession>A0A2Z3H9K7</accession>